<dbReference type="EMBL" id="CP021112">
    <property type="protein sequence ID" value="ARQ00131.1"/>
    <property type="molecule type" value="Genomic_DNA"/>
</dbReference>
<name>A0A1W6ZSP5_9HYPH</name>
<accession>A0A1W6ZSP5</accession>
<dbReference type="AlphaFoldDB" id="A0A1W6ZSP5"/>
<gene>
    <name evidence="1" type="ORF">CAK95_14355</name>
</gene>
<dbReference type="Proteomes" id="UP000194137">
    <property type="component" value="Chromosome"/>
</dbReference>
<evidence type="ECO:0000313" key="2">
    <source>
        <dbReference type="Proteomes" id="UP000194137"/>
    </source>
</evidence>
<evidence type="ECO:0000313" key="1">
    <source>
        <dbReference type="EMBL" id="ARQ00131.1"/>
    </source>
</evidence>
<protein>
    <submittedName>
        <fullName evidence="1">Uncharacterized protein</fullName>
    </submittedName>
</protein>
<dbReference type="RefSeq" id="WP_086088528.1">
    <property type="nucleotide sequence ID" value="NZ_CP021112.1"/>
</dbReference>
<dbReference type="KEGG" id="psin:CAK95_14355"/>
<organism evidence="1 2">
    <name type="scientific">Pseudorhodoplanes sinuspersici</name>
    <dbReference type="NCBI Taxonomy" id="1235591"/>
    <lineage>
        <taxon>Bacteria</taxon>
        <taxon>Pseudomonadati</taxon>
        <taxon>Pseudomonadota</taxon>
        <taxon>Alphaproteobacteria</taxon>
        <taxon>Hyphomicrobiales</taxon>
        <taxon>Pseudorhodoplanes</taxon>
    </lineage>
</organism>
<reference evidence="1 2" key="1">
    <citation type="submission" date="2017-05" db="EMBL/GenBank/DDBJ databases">
        <title>Full genome sequence of Pseudorhodoplanes sinuspersici.</title>
        <authorList>
            <person name="Dastgheib S.M.M."/>
            <person name="Shavandi M."/>
            <person name="Tirandaz H."/>
        </authorList>
    </citation>
    <scope>NUCLEOTIDE SEQUENCE [LARGE SCALE GENOMIC DNA]</scope>
    <source>
        <strain evidence="1 2">RIPI110</strain>
    </source>
</reference>
<keyword evidence="2" id="KW-1185">Reference proteome</keyword>
<proteinExistence type="predicted"/>
<sequence>MEGVILIVAYATIAITGLAIAVSIGLLTDQINAHVGMLVFFVAAAAAMVAAWPLALRLTKPVDEATAKALLAGSRTA</sequence>